<organism evidence="2 3">
    <name type="scientific">Porphyra umbilicalis</name>
    <name type="common">Purple laver</name>
    <name type="synonym">Red alga</name>
    <dbReference type="NCBI Taxonomy" id="2786"/>
    <lineage>
        <taxon>Eukaryota</taxon>
        <taxon>Rhodophyta</taxon>
        <taxon>Bangiophyceae</taxon>
        <taxon>Bangiales</taxon>
        <taxon>Bangiaceae</taxon>
        <taxon>Porphyra</taxon>
    </lineage>
</organism>
<evidence type="ECO:0000313" key="3">
    <source>
        <dbReference type="Proteomes" id="UP000218209"/>
    </source>
</evidence>
<gene>
    <name evidence="2" type="ORF">BU14_0374s0005</name>
</gene>
<feature type="compositionally biased region" description="Basic residues" evidence="1">
    <location>
        <begin position="242"/>
        <end position="252"/>
    </location>
</feature>
<dbReference type="EMBL" id="KV919016">
    <property type="protein sequence ID" value="OSX73131.1"/>
    <property type="molecule type" value="Genomic_DNA"/>
</dbReference>
<name>A0A1X6NWZ5_PORUM</name>
<dbReference type="AlphaFoldDB" id="A0A1X6NWZ5"/>
<accession>A0A1X6NWZ5</accession>
<feature type="compositionally biased region" description="Pro residues" evidence="1">
    <location>
        <begin position="168"/>
        <end position="186"/>
    </location>
</feature>
<evidence type="ECO:0000313" key="2">
    <source>
        <dbReference type="EMBL" id="OSX73131.1"/>
    </source>
</evidence>
<proteinExistence type="predicted"/>
<feature type="compositionally biased region" description="Basic residues" evidence="1">
    <location>
        <begin position="188"/>
        <end position="197"/>
    </location>
</feature>
<feature type="region of interest" description="Disordered" evidence="1">
    <location>
        <begin position="66"/>
        <end position="252"/>
    </location>
</feature>
<reference evidence="2 3" key="1">
    <citation type="submission" date="2017-03" db="EMBL/GenBank/DDBJ databases">
        <title>WGS assembly of Porphyra umbilicalis.</title>
        <authorList>
            <person name="Brawley S.H."/>
            <person name="Blouin N.A."/>
            <person name="Ficko-Blean E."/>
            <person name="Wheeler G.L."/>
            <person name="Lohr M."/>
            <person name="Goodson H.V."/>
            <person name="Jenkins J.W."/>
            <person name="Blaby-Haas C.E."/>
            <person name="Helliwell K.E."/>
            <person name="Chan C."/>
            <person name="Marriage T."/>
            <person name="Bhattacharya D."/>
            <person name="Klein A.S."/>
            <person name="Badis Y."/>
            <person name="Brodie J."/>
            <person name="Cao Y."/>
            <person name="Collen J."/>
            <person name="Dittami S.M."/>
            <person name="Gachon C.M."/>
            <person name="Green B.R."/>
            <person name="Karpowicz S."/>
            <person name="Kim J.W."/>
            <person name="Kudahl U."/>
            <person name="Lin S."/>
            <person name="Michel G."/>
            <person name="Mittag M."/>
            <person name="Olson B.J."/>
            <person name="Pangilinan J."/>
            <person name="Peng Y."/>
            <person name="Qiu H."/>
            <person name="Shu S."/>
            <person name="Singer J.T."/>
            <person name="Smith A.G."/>
            <person name="Sprecher B.N."/>
            <person name="Wagner V."/>
            <person name="Wang W."/>
            <person name="Wang Z.-Y."/>
            <person name="Yan J."/>
            <person name="Yarish C."/>
            <person name="Zoeuner-Riek S."/>
            <person name="Zhuang Y."/>
            <person name="Zou Y."/>
            <person name="Lindquist E.A."/>
            <person name="Grimwood J."/>
            <person name="Barry K."/>
            <person name="Rokhsar D.S."/>
            <person name="Schmutz J."/>
            <person name="Stiller J.W."/>
            <person name="Grossman A.R."/>
            <person name="Prochnik S.E."/>
        </authorList>
    </citation>
    <scope>NUCLEOTIDE SEQUENCE [LARGE SCALE GENOMIC DNA]</scope>
    <source>
        <strain evidence="2">4086291</strain>
    </source>
</reference>
<dbReference type="Proteomes" id="UP000218209">
    <property type="component" value="Unassembled WGS sequence"/>
</dbReference>
<feature type="compositionally biased region" description="Basic residues" evidence="1">
    <location>
        <begin position="118"/>
        <end position="135"/>
    </location>
</feature>
<evidence type="ECO:0000256" key="1">
    <source>
        <dbReference type="SAM" id="MobiDB-lite"/>
    </source>
</evidence>
<sequence>MRVGHAGATTERIIWAFNSRQILIVFRMWAPTSSRDSGGGQIYGCQTTAHAPAKRVPPMTRNEACRPAAPVHSRGRSAAAAADRDRERGEWKRRRRHRRLYSPGVTPRMPRLGEPHRRRDAGRRYERRRRRRCRAARPAARGVRGGGARQTDAAAAPRPSHTVRARRAPPPPPPRRAPGRAPPPSARPRARHGRRRAPPASAPRPPTRRAALVPRCPPRWRGARRKAPDDPLCQPPRQTVGAHHRGGGRRPASRATELLWIDRVERPHDRGGRVWVHPRAFEIHAHRDLGNCGGASVDEQYDNSSVVHATNVSA</sequence>
<feature type="compositionally biased region" description="Basic residues" evidence="1">
    <location>
        <begin position="91"/>
        <end position="100"/>
    </location>
</feature>
<keyword evidence="3" id="KW-1185">Reference proteome</keyword>
<feature type="non-terminal residue" evidence="2">
    <location>
        <position position="314"/>
    </location>
</feature>
<protein>
    <submittedName>
        <fullName evidence="2">Uncharacterized protein</fullName>
    </submittedName>
</protein>